<comment type="caution">
    <text evidence="1">The sequence shown here is derived from an EMBL/GenBank/DDBJ whole genome shotgun (WGS) entry which is preliminary data.</text>
</comment>
<dbReference type="Proteomes" id="UP000886523">
    <property type="component" value="Unassembled WGS sequence"/>
</dbReference>
<accession>A0A9P6B2S8</accession>
<dbReference type="EMBL" id="MU128938">
    <property type="protein sequence ID" value="KAF9516611.1"/>
    <property type="molecule type" value="Genomic_DNA"/>
</dbReference>
<dbReference type="AlphaFoldDB" id="A0A9P6B2S8"/>
<evidence type="ECO:0000313" key="1">
    <source>
        <dbReference type="EMBL" id="KAF9516611.1"/>
    </source>
</evidence>
<dbReference type="OrthoDB" id="2803872at2759"/>
<reference evidence="1" key="1">
    <citation type="journal article" date="2020" name="Nat. Commun.">
        <title>Large-scale genome sequencing of mycorrhizal fungi provides insights into the early evolution of symbiotic traits.</title>
        <authorList>
            <person name="Miyauchi S."/>
            <person name="Kiss E."/>
            <person name="Kuo A."/>
            <person name="Drula E."/>
            <person name="Kohler A."/>
            <person name="Sanchez-Garcia M."/>
            <person name="Morin E."/>
            <person name="Andreopoulos B."/>
            <person name="Barry K.W."/>
            <person name="Bonito G."/>
            <person name="Buee M."/>
            <person name="Carver A."/>
            <person name="Chen C."/>
            <person name="Cichocki N."/>
            <person name="Clum A."/>
            <person name="Culley D."/>
            <person name="Crous P.W."/>
            <person name="Fauchery L."/>
            <person name="Girlanda M."/>
            <person name="Hayes R.D."/>
            <person name="Keri Z."/>
            <person name="LaButti K."/>
            <person name="Lipzen A."/>
            <person name="Lombard V."/>
            <person name="Magnuson J."/>
            <person name="Maillard F."/>
            <person name="Murat C."/>
            <person name="Nolan M."/>
            <person name="Ohm R.A."/>
            <person name="Pangilinan J."/>
            <person name="Pereira M.F."/>
            <person name="Perotto S."/>
            <person name="Peter M."/>
            <person name="Pfister S."/>
            <person name="Riley R."/>
            <person name="Sitrit Y."/>
            <person name="Stielow J.B."/>
            <person name="Szollosi G."/>
            <person name="Zifcakova L."/>
            <person name="Stursova M."/>
            <person name="Spatafora J.W."/>
            <person name="Tedersoo L."/>
            <person name="Vaario L.M."/>
            <person name="Yamada A."/>
            <person name="Yan M."/>
            <person name="Wang P."/>
            <person name="Xu J."/>
            <person name="Bruns T."/>
            <person name="Baldrian P."/>
            <person name="Vilgalys R."/>
            <person name="Dunand C."/>
            <person name="Henrissat B."/>
            <person name="Grigoriev I.V."/>
            <person name="Hibbett D."/>
            <person name="Nagy L.G."/>
            <person name="Martin F.M."/>
        </authorList>
    </citation>
    <scope>NUCLEOTIDE SEQUENCE</scope>
    <source>
        <strain evidence="1">UP504</strain>
    </source>
</reference>
<proteinExistence type="predicted"/>
<organism evidence="1 2">
    <name type="scientific">Hydnum rufescens UP504</name>
    <dbReference type="NCBI Taxonomy" id="1448309"/>
    <lineage>
        <taxon>Eukaryota</taxon>
        <taxon>Fungi</taxon>
        <taxon>Dikarya</taxon>
        <taxon>Basidiomycota</taxon>
        <taxon>Agaricomycotina</taxon>
        <taxon>Agaricomycetes</taxon>
        <taxon>Cantharellales</taxon>
        <taxon>Hydnaceae</taxon>
        <taxon>Hydnum</taxon>
    </lineage>
</organism>
<sequence>MYHWSLDVKVKPDMTMIFIKPTDEEGILKKNKAIILRKESLAHWFAAKYDDLNTSNLKTITHNPFPTVNPTNLLMVQKVKPAAKVKPKMPQINHVYLSIYYKSKICPLVAECWAQDKGKMGPKNKLFSKVSSLQALTKEMWEKESDEVHVKIQNACQAQYEEAMAEYN</sequence>
<gene>
    <name evidence="1" type="ORF">BS47DRAFT_1360254</name>
</gene>
<protein>
    <submittedName>
        <fullName evidence="1">Uncharacterized protein</fullName>
    </submittedName>
</protein>
<keyword evidence="2" id="KW-1185">Reference proteome</keyword>
<name>A0A9P6B2S8_9AGAM</name>
<evidence type="ECO:0000313" key="2">
    <source>
        <dbReference type="Proteomes" id="UP000886523"/>
    </source>
</evidence>